<evidence type="ECO:0000256" key="6">
    <source>
        <dbReference type="ARBA" id="ARBA00023027"/>
    </source>
</evidence>
<comment type="similarity">
    <text evidence="1">Belongs to the DapB family.</text>
</comment>
<name>A0A388LCQ7_CHABU</name>
<evidence type="ECO:0000313" key="11">
    <source>
        <dbReference type="Proteomes" id="UP000265515"/>
    </source>
</evidence>
<keyword evidence="2" id="KW-0028">Amino-acid biosynthesis</keyword>
<dbReference type="GO" id="GO:0008839">
    <property type="term" value="F:4-hydroxy-tetrahydrodipicolinate reductase"/>
    <property type="evidence" value="ECO:0007669"/>
    <property type="project" value="InterPro"/>
</dbReference>
<evidence type="ECO:0000256" key="2">
    <source>
        <dbReference type="ARBA" id="ARBA00022605"/>
    </source>
</evidence>
<reference evidence="10 11" key="1">
    <citation type="journal article" date="2018" name="Cell">
        <title>The Chara Genome: Secondary Complexity and Implications for Plant Terrestrialization.</title>
        <authorList>
            <person name="Nishiyama T."/>
            <person name="Sakayama H."/>
            <person name="Vries J.D."/>
            <person name="Buschmann H."/>
            <person name="Saint-Marcoux D."/>
            <person name="Ullrich K.K."/>
            <person name="Haas F.B."/>
            <person name="Vanderstraeten L."/>
            <person name="Becker D."/>
            <person name="Lang D."/>
            <person name="Vosolsobe S."/>
            <person name="Rombauts S."/>
            <person name="Wilhelmsson P.K.I."/>
            <person name="Janitza P."/>
            <person name="Kern R."/>
            <person name="Heyl A."/>
            <person name="Rumpler F."/>
            <person name="Villalobos L.I.A.C."/>
            <person name="Clay J.M."/>
            <person name="Skokan R."/>
            <person name="Toyoda A."/>
            <person name="Suzuki Y."/>
            <person name="Kagoshima H."/>
            <person name="Schijlen E."/>
            <person name="Tajeshwar N."/>
            <person name="Catarino B."/>
            <person name="Hetherington A.J."/>
            <person name="Saltykova A."/>
            <person name="Bonnot C."/>
            <person name="Breuninger H."/>
            <person name="Symeonidi A."/>
            <person name="Radhakrishnan G.V."/>
            <person name="Van Nieuwerburgh F."/>
            <person name="Deforce D."/>
            <person name="Chang C."/>
            <person name="Karol K.G."/>
            <person name="Hedrich R."/>
            <person name="Ulvskov P."/>
            <person name="Glockner G."/>
            <person name="Delwiche C.F."/>
            <person name="Petrasek J."/>
            <person name="Van de Peer Y."/>
            <person name="Friml J."/>
            <person name="Beilby M."/>
            <person name="Dolan L."/>
            <person name="Kohara Y."/>
            <person name="Sugano S."/>
            <person name="Fujiyama A."/>
            <person name="Delaux P.-M."/>
            <person name="Quint M."/>
            <person name="TheiBen G."/>
            <person name="Hagemann M."/>
            <person name="Harholt J."/>
            <person name="Dunand C."/>
            <person name="Zachgo S."/>
            <person name="Langdale J."/>
            <person name="Maumus F."/>
            <person name="Straeten D.V.D."/>
            <person name="Gould S.B."/>
            <person name="Rensing S.A."/>
        </authorList>
    </citation>
    <scope>NUCLEOTIDE SEQUENCE [LARGE SCALE GENOMIC DNA]</scope>
    <source>
        <strain evidence="10 11">S276</strain>
    </source>
</reference>
<keyword evidence="5" id="KW-0560">Oxidoreductase</keyword>
<dbReference type="SUPFAM" id="SSF51735">
    <property type="entry name" value="NAD(P)-binding Rossmann-fold domains"/>
    <property type="match status" value="1"/>
</dbReference>
<accession>A0A388LCQ7</accession>
<dbReference type="InterPro" id="IPR022663">
    <property type="entry name" value="DapB_C"/>
</dbReference>
<dbReference type="OrthoDB" id="1931703at2759"/>
<dbReference type="GO" id="GO:0009570">
    <property type="term" value="C:chloroplast stroma"/>
    <property type="evidence" value="ECO:0007669"/>
    <property type="project" value="TreeGrafter"/>
</dbReference>
<dbReference type="Proteomes" id="UP000265515">
    <property type="component" value="Unassembled WGS sequence"/>
</dbReference>
<dbReference type="Gramene" id="GBG79983">
    <property type="protein sequence ID" value="GBG79983"/>
    <property type="gene ID" value="CBR_g30244"/>
</dbReference>
<keyword evidence="3" id="KW-0521">NADP</keyword>
<dbReference type="Gene3D" id="3.40.50.720">
    <property type="entry name" value="NAD(P)-binding Rossmann-like Domain"/>
    <property type="match status" value="1"/>
</dbReference>
<keyword evidence="6" id="KW-0520">NAD</keyword>
<evidence type="ECO:0000259" key="9">
    <source>
        <dbReference type="Pfam" id="PF05173"/>
    </source>
</evidence>
<proteinExistence type="inferred from homology"/>
<gene>
    <name evidence="10" type="ORF">CBR_g30244</name>
</gene>
<dbReference type="GO" id="GO:0009089">
    <property type="term" value="P:lysine biosynthetic process via diaminopimelate"/>
    <property type="evidence" value="ECO:0007669"/>
    <property type="project" value="InterPro"/>
</dbReference>
<keyword evidence="4" id="KW-0220">Diaminopimelate biosynthesis</keyword>
<evidence type="ECO:0000256" key="3">
    <source>
        <dbReference type="ARBA" id="ARBA00022857"/>
    </source>
</evidence>
<dbReference type="Pfam" id="PF05173">
    <property type="entry name" value="DapB_C"/>
    <property type="match status" value="1"/>
</dbReference>
<dbReference type="Pfam" id="PF01113">
    <property type="entry name" value="DapB_N"/>
    <property type="match status" value="1"/>
</dbReference>
<feature type="domain" description="Dihydrodipicolinate reductase N-terminal" evidence="8">
    <location>
        <begin position="207"/>
        <end position="338"/>
    </location>
</feature>
<evidence type="ECO:0000256" key="1">
    <source>
        <dbReference type="ARBA" id="ARBA00006642"/>
    </source>
</evidence>
<dbReference type="PANTHER" id="PTHR20836:SF6">
    <property type="entry name" value="DIHYDRODIPICOLINATE REDUCTASE-LIKE PROTEIN CRR1, CHLOROPLASTIC"/>
    <property type="match status" value="1"/>
</dbReference>
<dbReference type="EMBL" id="BFEA01000333">
    <property type="protein sequence ID" value="GBG79983.1"/>
    <property type="molecule type" value="Genomic_DNA"/>
</dbReference>
<dbReference type="SUPFAM" id="SSF55347">
    <property type="entry name" value="Glyceraldehyde-3-phosphate dehydrogenase-like, C-terminal domain"/>
    <property type="match status" value="1"/>
</dbReference>
<keyword evidence="7" id="KW-0457">Lysine biosynthesis</keyword>
<evidence type="ECO:0000313" key="10">
    <source>
        <dbReference type="EMBL" id="GBG79983.1"/>
    </source>
</evidence>
<evidence type="ECO:0000256" key="4">
    <source>
        <dbReference type="ARBA" id="ARBA00022915"/>
    </source>
</evidence>
<dbReference type="STRING" id="69332.A0A388LCQ7"/>
<dbReference type="Gene3D" id="3.30.360.10">
    <property type="entry name" value="Dihydrodipicolinate Reductase, domain 2"/>
    <property type="match status" value="1"/>
</dbReference>
<dbReference type="InterPro" id="IPR036291">
    <property type="entry name" value="NAD(P)-bd_dom_sf"/>
</dbReference>
<keyword evidence="11" id="KW-1185">Reference proteome</keyword>
<dbReference type="GO" id="GO:0019877">
    <property type="term" value="P:diaminopimelate biosynthetic process"/>
    <property type="evidence" value="ECO:0007669"/>
    <property type="project" value="UniProtKB-KW"/>
</dbReference>
<dbReference type="PANTHER" id="PTHR20836">
    <property type="entry name" value="DIHYDRODIPICOLINATE REDUCTASE"/>
    <property type="match status" value="1"/>
</dbReference>
<evidence type="ECO:0008006" key="12">
    <source>
        <dbReference type="Google" id="ProtNLM"/>
    </source>
</evidence>
<dbReference type="NCBIfam" id="TIGR00036">
    <property type="entry name" value="dapB"/>
    <property type="match status" value="1"/>
</dbReference>
<evidence type="ECO:0000256" key="5">
    <source>
        <dbReference type="ARBA" id="ARBA00023002"/>
    </source>
</evidence>
<evidence type="ECO:0000259" key="8">
    <source>
        <dbReference type="Pfam" id="PF01113"/>
    </source>
</evidence>
<comment type="caution">
    <text evidence="10">The sequence shown here is derived from an EMBL/GenBank/DDBJ whole genome shotgun (WGS) entry which is preliminary data.</text>
</comment>
<evidence type="ECO:0000256" key="7">
    <source>
        <dbReference type="ARBA" id="ARBA00023154"/>
    </source>
</evidence>
<protein>
    <recommendedName>
        <fullName evidence="12">Dihydrodipicolinate reductase C-terminal domain-containing protein</fullName>
    </recommendedName>
</protein>
<sequence length="488" mass="51887">MGLHCVVEAAVTAASGSDVKAAMMVARHQALGRGATAVRRHCRVVAQQLDGCAVNVMLGHSHPQQLTRVRANPVRSAGLKSTLAGWLQQGDGKTEKTTAKKKKKEPCHNNAGRQEICRCFDTPASGHAVGVAAFYRTSVTTASCHSSTVRLRLRSRSVNRNTNNKRAWHRSLSPMVSREGGRSREDRCAVRAASSGTRPANVVRDPIKVIINGASTDLGLEAVRAISHARGMEIVGAIDSKNTGCDVGELAGLDEPLEIPIIQDLVMVLGSATQQARSDASVVLVDLAIAAKMYENVRQATAFGVRSVVGIPGVDMGKVAALSEFCEKASMGCIIAPDLSIGAAVLRQLTATAAFHYGSVDVIETRGDGWGEAEKREDEADGSSGLPGWEAMELAQSMSGLGRIFNKGDMSTESPARGVLVGDGVRVHSLRVPGAPVRRHEVRFGSSGELLTLTHDVLDAKAYMPGLLLAVRRVVRLRSLVYGLEKIL</sequence>
<feature type="domain" description="Dihydrodipicolinate reductase C-terminal" evidence="9">
    <location>
        <begin position="390"/>
        <end position="488"/>
    </location>
</feature>
<organism evidence="10 11">
    <name type="scientific">Chara braunii</name>
    <name type="common">Braun's stonewort</name>
    <dbReference type="NCBI Taxonomy" id="69332"/>
    <lineage>
        <taxon>Eukaryota</taxon>
        <taxon>Viridiplantae</taxon>
        <taxon>Streptophyta</taxon>
        <taxon>Charophyceae</taxon>
        <taxon>Charales</taxon>
        <taxon>Characeae</taxon>
        <taxon>Chara</taxon>
    </lineage>
</organism>
<dbReference type="InterPro" id="IPR023940">
    <property type="entry name" value="DHDPR_bac"/>
</dbReference>
<dbReference type="InterPro" id="IPR000846">
    <property type="entry name" value="DapB_N"/>
</dbReference>
<dbReference type="AlphaFoldDB" id="A0A388LCQ7"/>